<dbReference type="InterPro" id="IPR001584">
    <property type="entry name" value="Integrase_cat-core"/>
</dbReference>
<keyword evidence="4" id="KW-0255">Endonuclease</keyword>
<evidence type="ECO:0000256" key="5">
    <source>
        <dbReference type="ARBA" id="ARBA00022801"/>
    </source>
</evidence>
<dbReference type="GO" id="GO:0003964">
    <property type="term" value="F:RNA-directed DNA polymerase activity"/>
    <property type="evidence" value="ECO:0007669"/>
    <property type="project" value="UniProtKB-KW"/>
</dbReference>
<dbReference type="CDD" id="cd09274">
    <property type="entry name" value="RNase_HI_RT_Ty3"/>
    <property type="match status" value="1"/>
</dbReference>
<dbReference type="InterPro" id="IPR043128">
    <property type="entry name" value="Rev_trsase/Diguanyl_cyclase"/>
</dbReference>
<evidence type="ECO:0000313" key="9">
    <source>
        <dbReference type="Proteomes" id="UP001151760"/>
    </source>
</evidence>
<dbReference type="Proteomes" id="UP001151760">
    <property type="component" value="Unassembled WGS sequence"/>
</dbReference>
<dbReference type="InterPro" id="IPR050951">
    <property type="entry name" value="Retrovirus_Pol_polyprotein"/>
</dbReference>
<comment type="caution">
    <text evidence="8">The sequence shown here is derived from an EMBL/GenBank/DDBJ whole genome shotgun (WGS) entry which is preliminary data.</text>
</comment>
<dbReference type="SUPFAM" id="SSF53098">
    <property type="entry name" value="Ribonuclease H-like"/>
    <property type="match status" value="1"/>
</dbReference>
<organism evidence="8 9">
    <name type="scientific">Tanacetum coccineum</name>
    <dbReference type="NCBI Taxonomy" id="301880"/>
    <lineage>
        <taxon>Eukaryota</taxon>
        <taxon>Viridiplantae</taxon>
        <taxon>Streptophyta</taxon>
        <taxon>Embryophyta</taxon>
        <taxon>Tracheophyta</taxon>
        <taxon>Spermatophyta</taxon>
        <taxon>Magnoliopsida</taxon>
        <taxon>eudicotyledons</taxon>
        <taxon>Gunneridae</taxon>
        <taxon>Pentapetalae</taxon>
        <taxon>asterids</taxon>
        <taxon>campanulids</taxon>
        <taxon>Asterales</taxon>
        <taxon>Asteraceae</taxon>
        <taxon>Asteroideae</taxon>
        <taxon>Anthemideae</taxon>
        <taxon>Anthemidinae</taxon>
        <taxon>Tanacetum</taxon>
    </lineage>
</organism>
<reference evidence="8" key="1">
    <citation type="journal article" date="2022" name="Int. J. Mol. Sci.">
        <title>Draft Genome of Tanacetum Coccineum: Genomic Comparison of Closely Related Tanacetum-Family Plants.</title>
        <authorList>
            <person name="Yamashiro T."/>
            <person name="Shiraishi A."/>
            <person name="Nakayama K."/>
            <person name="Satake H."/>
        </authorList>
    </citation>
    <scope>NUCLEOTIDE SEQUENCE</scope>
</reference>
<sequence>MLAIFHDMIEESVEVFMDDFSVFRNYFDKCLNNLDKMLQHWKDAHLVLNWEKCHFMLKEGIVLGHKVSGVGLEVDKANINLELLRSYLILSKTIVHTDHSALKHLFKKQDSKPRLIRWILLLQEFDIEIKDKKGTENVAADYLSRIDNNETSDDSEVDDNFSGETLMEIITRDEPWFADFANYLIMEKTMKRYGFSHRFSTSYHPQTSGQVENTNRSLKRILKKTVKDDPAIWSRKLDDALWAFCTAYKTPTGTTPYKLVYGKNCHLSFEIEHRAYWA</sequence>
<dbReference type="Pfam" id="PF17917">
    <property type="entry name" value="RT_RNaseH"/>
    <property type="match status" value="1"/>
</dbReference>
<dbReference type="PANTHER" id="PTHR37984:SF5">
    <property type="entry name" value="PROTEIN NYNRIN-LIKE"/>
    <property type="match status" value="1"/>
</dbReference>
<evidence type="ECO:0000313" key="8">
    <source>
        <dbReference type="EMBL" id="GJU02785.1"/>
    </source>
</evidence>
<dbReference type="InterPro" id="IPR041373">
    <property type="entry name" value="RT_RNaseH"/>
</dbReference>
<evidence type="ECO:0000259" key="7">
    <source>
        <dbReference type="PROSITE" id="PS50994"/>
    </source>
</evidence>
<keyword evidence="3" id="KW-0540">Nuclease</keyword>
<dbReference type="InterPro" id="IPR043502">
    <property type="entry name" value="DNA/RNA_pol_sf"/>
</dbReference>
<evidence type="ECO:0000256" key="3">
    <source>
        <dbReference type="ARBA" id="ARBA00022722"/>
    </source>
</evidence>
<evidence type="ECO:0000256" key="1">
    <source>
        <dbReference type="ARBA" id="ARBA00022679"/>
    </source>
</evidence>
<accession>A0ABQ5IST0</accession>
<gene>
    <name evidence="8" type="ORF">Tco_1113123</name>
</gene>
<dbReference type="PROSITE" id="PS50994">
    <property type="entry name" value="INTEGRASE"/>
    <property type="match status" value="1"/>
</dbReference>
<dbReference type="Gene3D" id="3.30.70.270">
    <property type="match status" value="1"/>
</dbReference>
<dbReference type="EMBL" id="BQNB010021093">
    <property type="protein sequence ID" value="GJU02785.1"/>
    <property type="molecule type" value="Genomic_DNA"/>
</dbReference>
<keyword evidence="9" id="KW-1185">Reference proteome</keyword>
<dbReference type="PANTHER" id="PTHR37984">
    <property type="entry name" value="PROTEIN CBG26694"/>
    <property type="match status" value="1"/>
</dbReference>
<keyword evidence="2" id="KW-0548">Nucleotidyltransferase</keyword>
<evidence type="ECO:0000256" key="6">
    <source>
        <dbReference type="ARBA" id="ARBA00022918"/>
    </source>
</evidence>
<reference evidence="8" key="2">
    <citation type="submission" date="2022-01" db="EMBL/GenBank/DDBJ databases">
        <authorList>
            <person name="Yamashiro T."/>
            <person name="Shiraishi A."/>
            <person name="Satake H."/>
            <person name="Nakayama K."/>
        </authorList>
    </citation>
    <scope>NUCLEOTIDE SEQUENCE</scope>
</reference>
<feature type="domain" description="Integrase catalytic" evidence="7">
    <location>
        <begin position="167"/>
        <end position="264"/>
    </location>
</feature>
<dbReference type="InterPro" id="IPR012337">
    <property type="entry name" value="RNaseH-like_sf"/>
</dbReference>
<keyword evidence="5" id="KW-0378">Hydrolase</keyword>
<proteinExistence type="predicted"/>
<dbReference type="SUPFAM" id="SSF56672">
    <property type="entry name" value="DNA/RNA polymerases"/>
    <property type="match status" value="1"/>
</dbReference>
<evidence type="ECO:0000256" key="4">
    <source>
        <dbReference type="ARBA" id="ARBA00022759"/>
    </source>
</evidence>
<keyword evidence="1" id="KW-0808">Transferase</keyword>
<protein>
    <submittedName>
        <fullName evidence="8">Reverse transcriptase domain-containing protein</fullName>
    </submittedName>
</protein>
<name>A0ABQ5IST0_9ASTR</name>
<dbReference type="Gene3D" id="3.30.420.10">
    <property type="entry name" value="Ribonuclease H-like superfamily/Ribonuclease H"/>
    <property type="match status" value="1"/>
</dbReference>
<evidence type="ECO:0000256" key="2">
    <source>
        <dbReference type="ARBA" id="ARBA00022695"/>
    </source>
</evidence>
<keyword evidence="6 8" id="KW-0695">RNA-directed DNA polymerase</keyword>
<dbReference type="InterPro" id="IPR036397">
    <property type="entry name" value="RNaseH_sf"/>
</dbReference>